<organism evidence="4 5">
    <name type="scientific">Agromyces lapidis</name>
    <dbReference type="NCBI Taxonomy" id="279574"/>
    <lineage>
        <taxon>Bacteria</taxon>
        <taxon>Bacillati</taxon>
        <taxon>Actinomycetota</taxon>
        <taxon>Actinomycetes</taxon>
        <taxon>Micrococcales</taxon>
        <taxon>Microbacteriaceae</taxon>
        <taxon>Agromyces</taxon>
    </lineage>
</organism>
<feature type="region of interest" description="Disordered" evidence="3">
    <location>
        <begin position="254"/>
        <end position="276"/>
    </location>
</feature>
<dbReference type="PANTHER" id="PTHR34136:SF1">
    <property type="entry name" value="UDP-N-ACETYL-D-MANNOSAMINURONIC ACID TRANSFERASE"/>
    <property type="match status" value="1"/>
</dbReference>
<evidence type="ECO:0000256" key="3">
    <source>
        <dbReference type="SAM" id="MobiDB-lite"/>
    </source>
</evidence>
<evidence type="ECO:0000313" key="4">
    <source>
        <dbReference type="EMBL" id="MFB9641417.1"/>
    </source>
</evidence>
<keyword evidence="1" id="KW-0328">Glycosyltransferase</keyword>
<dbReference type="InterPro" id="IPR004629">
    <property type="entry name" value="WecG_TagA_CpsF"/>
</dbReference>
<evidence type="ECO:0000313" key="5">
    <source>
        <dbReference type="Proteomes" id="UP001589667"/>
    </source>
</evidence>
<accession>A0ABV5SML4</accession>
<name>A0ABV5SML4_9MICO</name>
<evidence type="ECO:0000256" key="2">
    <source>
        <dbReference type="ARBA" id="ARBA00022679"/>
    </source>
</evidence>
<dbReference type="CDD" id="cd06533">
    <property type="entry name" value="Glyco_transf_WecG_TagA"/>
    <property type="match status" value="1"/>
</dbReference>
<dbReference type="NCBIfam" id="TIGR00696">
    <property type="entry name" value="wecG_tagA_cpsF"/>
    <property type="match status" value="1"/>
</dbReference>
<reference evidence="4 5" key="1">
    <citation type="submission" date="2024-09" db="EMBL/GenBank/DDBJ databases">
        <authorList>
            <person name="Sun Q."/>
            <person name="Mori K."/>
        </authorList>
    </citation>
    <scope>NUCLEOTIDE SEQUENCE [LARGE SCALE GENOMIC DNA]</scope>
    <source>
        <strain evidence="4 5">JCM 14321</strain>
    </source>
</reference>
<dbReference type="EMBL" id="JBHMBL010000001">
    <property type="protein sequence ID" value="MFB9641417.1"/>
    <property type="molecule type" value="Genomic_DNA"/>
</dbReference>
<sequence length="276" mass="30484">MTTTNLDSPRRQPLFGLEFDPLTMDDVLARAREAISAHRRLLVGVVNAAKIVHMRADDELRDSLLEPDVLLADGQSVVWASRFLGHPLPERVAGCDLFERLLAVADADHRAVYFLGARAEVLDRMLEEVRARFPGVRIAGAHDGYFPDASAGDLAHEIAESGADMLFLGITSPKKEKFLAHFGDELDVPILHGVGGSFDVLAGVTRRAPDRWQRLGFEWLYRLLQEPRRLAGRYLSTNTAFIVLTVRERLHATPPYRPAAHPAHPAGARDSGDSDG</sequence>
<protein>
    <submittedName>
        <fullName evidence="4">WecB/TagA/CpsF family glycosyltransferase</fullName>
    </submittedName>
</protein>
<feature type="compositionally biased region" description="Low complexity" evidence="3">
    <location>
        <begin position="254"/>
        <end position="268"/>
    </location>
</feature>
<proteinExistence type="predicted"/>
<keyword evidence="2" id="KW-0808">Transferase</keyword>
<keyword evidence="5" id="KW-1185">Reference proteome</keyword>
<dbReference type="Pfam" id="PF03808">
    <property type="entry name" value="Glyco_tran_WecG"/>
    <property type="match status" value="1"/>
</dbReference>
<dbReference type="Proteomes" id="UP001589667">
    <property type="component" value="Unassembled WGS sequence"/>
</dbReference>
<evidence type="ECO:0000256" key="1">
    <source>
        <dbReference type="ARBA" id="ARBA00022676"/>
    </source>
</evidence>
<dbReference type="RefSeq" id="WP_157423017.1">
    <property type="nucleotide sequence ID" value="NZ_BAAANI010000006.1"/>
</dbReference>
<comment type="caution">
    <text evidence="4">The sequence shown here is derived from an EMBL/GenBank/DDBJ whole genome shotgun (WGS) entry which is preliminary data.</text>
</comment>
<dbReference type="PANTHER" id="PTHR34136">
    <property type="match status" value="1"/>
</dbReference>
<gene>
    <name evidence="4" type="ORF">ACFFQV_03835</name>
</gene>